<feature type="region of interest" description="Disordered" evidence="1">
    <location>
        <begin position="712"/>
        <end position="732"/>
    </location>
</feature>
<sequence>MSYRFASADRFDVNVVTKDEQDAILRRLHEDDGMACCKTLHIGIFFDGTRNNADRDRGARTESNVARLYAAFPIDKYHQAIYVAGVGTPFVEQIGDFGVGLQAAAGAAAGWAGEGRINWALLRIHDILHAYVHGQTLTAVLGKRYEELVKSMSLDMNFKGIDLGGTPPKPGSFGDIKLRANSGVGALKLIAAEQNGVELTWDLDTNWAQLKNELDSSKWNAAVQEWDAKRRKVLLDRRAQLKARIGDLLVKGKPKLQRIRLYVFGFSRGAAEARTFSNWLADALDPDFSLCGVPVSYDFLGIFDTVASVGIAQSAAATLFDGHGGWGRKELMAVPHYVRRCVHMVAAHEPRGSFPLDLIDCSMDGREEIVYPGVHSDVGGGYGPGEQGRGRDDADKLSQVPLLDMYREARKAGVPLDINGPGIGADVIAAFKVSAGLKQAFAAYVKKSENYYYEKDHGTPGLMRCHYGLYLRWRKMRLKDMHAQPSFKAAQARYPQDAADLDSANAELKEEWNDLLEVEKAGGPTITRYVEKFVTKWASENPKTAAVVSTSLLPAAVAAEVFVPGVSAATVLFGDKVVKLVQAQLKEKWEQWLQVRSDWNMGPPEPAISALYDNYMHDSRAWFKPLGDDDDVWNHRQIQELKAKQASFERAHAAWKKRVEMGMPSPLQVTQAMGVGSTGWGPVGGLPPEPEPRSPLTAQQADLLKRYDAAMQSAKQARAAKDPNAPTDSAVLTDPKVTGGLALQTSGREFYFLWGFLRWRTVFVNGVRWDQPRVPTVQEEMEGMRMQMQHQVDMKGIGVLFQ</sequence>
<reference evidence="3" key="1">
    <citation type="submission" date="2021-03" db="EMBL/GenBank/DDBJ databases">
        <title>Complete genome of Burkholderia pseudomallei_VBP364.</title>
        <authorList>
            <person name="Balaji V."/>
            <person name="Yamuna B."/>
            <person name="Monisha P."/>
        </authorList>
    </citation>
    <scope>NUCLEOTIDE SEQUENCE</scope>
    <source>
        <strain evidence="3">VBP364</strain>
    </source>
</reference>
<dbReference type="InterPro" id="IPR018712">
    <property type="entry name" value="Tle1-like_cat"/>
</dbReference>
<dbReference type="AlphaFoldDB" id="A0A8A4E5E0"/>
<dbReference type="RefSeq" id="WP_053565902.1">
    <property type="nucleotide sequence ID" value="NZ_CP012515.1"/>
</dbReference>
<proteinExistence type="predicted"/>
<evidence type="ECO:0000256" key="1">
    <source>
        <dbReference type="SAM" id="MobiDB-lite"/>
    </source>
</evidence>
<accession>A0A8A4E5E0</accession>
<protein>
    <submittedName>
        <fullName evidence="3">DUF2235 domain-containing protein</fullName>
    </submittedName>
</protein>
<evidence type="ECO:0000259" key="2">
    <source>
        <dbReference type="Pfam" id="PF09994"/>
    </source>
</evidence>
<dbReference type="PANTHER" id="PTHR33840">
    <property type="match status" value="1"/>
</dbReference>
<evidence type="ECO:0000313" key="3">
    <source>
        <dbReference type="EMBL" id="QTB64794.1"/>
    </source>
</evidence>
<dbReference type="PANTHER" id="PTHR33840:SF1">
    <property type="entry name" value="TLE1 PHOSPHOLIPASE DOMAIN-CONTAINING PROTEIN"/>
    <property type="match status" value="1"/>
</dbReference>
<dbReference type="EMBL" id="CP071754">
    <property type="protein sequence ID" value="QTB64794.1"/>
    <property type="molecule type" value="Genomic_DNA"/>
</dbReference>
<name>A0A8A4E5E0_BURPE</name>
<organism evidence="3">
    <name type="scientific">Burkholderia pseudomallei</name>
    <name type="common">Pseudomonas pseudomallei</name>
    <dbReference type="NCBI Taxonomy" id="28450"/>
    <lineage>
        <taxon>Bacteria</taxon>
        <taxon>Pseudomonadati</taxon>
        <taxon>Pseudomonadota</taxon>
        <taxon>Betaproteobacteria</taxon>
        <taxon>Burkholderiales</taxon>
        <taxon>Burkholderiaceae</taxon>
        <taxon>Burkholderia</taxon>
        <taxon>pseudomallei group</taxon>
    </lineage>
</organism>
<feature type="domain" description="T6SS Phospholipase effector Tle1-like catalytic" evidence="2">
    <location>
        <begin position="295"/>
        <end position="408"/>
    </location>
</feature>
<gene>
    <name evidence="3" type="ORF">J3D99_13665</name>
</gene>
<dbReference type="Pfam" id="PF09994">
    <property type="entry name" value="T6SS_Tle1-like_cat"/>
    <property type="match status" value="1"/>
</dbReference>